<keyword evidence="4" id="KW-1133">Transmembrane helix</keyword>
<evidence type="ECO:0000313" key="6">
    <source>
        <dbReference type="EMBL" id="GBG08957.1"/>
    </source>
</evidence>
<feature type="transmembrane region" description="Helical" evidence="4">
    <location>
        <begin position="260"/>
        <end position="281"/>
    </location>
</feature>
<keyword evidence="1" id="KW-0805">Transcription regulation</keyword>
<keyword evidence="7" id="KW-1185">Reference proteome</keyword>
<dbReference type="Gene3D" id="3.30.450.20">
    <property type="entry name" value="PAS domain"/>
    <property type="match status" value="1"/>
</dbReference>
<dbReference type="InterPro" id="IPR018062">
    <property type="entry name" value="HTH_AraC-typ_CS"/>
</dbReference>
<keyword evidence="3" id="KW-0804">Transcription</keyword>
<dbReference type="GO" id="GO:0043565">
    <property type="term" value="F:sequence-specific DNA binding"/>
    <property type="evidence" value="ECO:0007669"/>
    <property type="project" value="InterPro"/>
</dbReference>
<protein>
    <submittedName>
        <fullName evidence="6">AraC family transcriptional regulator</fullName>
    </submittedName>
</protein>
<dbReference type="InterPro" id="IPR018060">
    <property type="entry name" value="HTH_AraC"/>
</dbReference>
<proteinExistence type="predicted"/>
<dbReference type="SMART" id="SM00342">
    <property type="entry name" value="HTH_ARAC"/>
    <property type="match status" value="1"/>
</dbReference>
<dbReference type="Pfam" id="PF12833">
    <property type="entry name" value="HTH_18"/>
    <property type="match status" value="1"/>
</dbReference>
<evidence type="ECO:0000256" key="2">
    <source>
        <dbReference type="ARBA" id="ARBA00023125"/>
    </source>
</evidence>
<evidence type="ECO:0000313" key="7">
    <source>
        <dbReference type="Proteomes" id="UP000245202"/>
    </source>
</evidence>
<name>A0A2R5EQW3_9BACL</name>
<gene>
    <name evidence="6" type="ORF">PAT3040_03574</name>
</gene>
<organism evidence="6 7">
    <name type="scientific">Paenibacillus agaridevorans</name>
    <dbReference type="NCBI Taxonomy" id="171404"/>
    <lineage>
        <taxon>Bacteria</taxon>
        <taxon>Bacillati</taxon>
        <taxon>Bacillota</taxon>
        <taxon>Bacilli</taxon>
        <taxon>Bacillales</taxon>
        <taxon>Paenibacillaceae</taxon>
        <taxon>Paenibacillus</taxon>
    </lineage>
</organism>
<keyword evidence="4" id="KW-0812">Transmembrane</keyword>
<dbReference type="PROSITE" id="PS01124">
    <property type="entry name" value="HTH_ARAC_FAMILY_2"/>
    <property type="match status" value="1"/>
</dbReference>
<dbReference type="GO" id="GO:0003700">
    <property type="term" value="F:DNA-binding transcription factor activity"/>
    <property type="evidence" value="ECO:0007669"/>
    <property type="project" value="InterPro"/>
</dbReference>
<dbReference type="EMBL" id="BDQX01000182">
    <property type="protein sequence ID" value="GBG08957.1"/>
    <property type="molecule type" value="Genomic_DNA"/>
</dbReference>
<keyword evidence="2" id="KW-0238">DNA-binding</keyword>
<dbReference type="Proteomes" id="UP000245202">
    <property type="component" value="Unassembled WGS sequence"/>
</dbReference>
<dbReference type="AlphaFoldDB" id="A0A2R5EQW3"/>
<accession>A0A2R5EQW3</accession>
<dbReference type="PANTHER" id="PTHR43280">
    <property type="entry name" value="ARAC-FAMILY TRANSCRIPTIONAL REGULATOR"/>
    <property type="match status" value="1"/>
</dbReference>
<comment type="caution">
    <text evidence="6">The sequence shown here is derived from an EMBL/GenBank/DDBJ whole genome shotgun (WGS) entry which is preliminary data.</text>
</comment>
<evidence type="ECO:0000256" key="3">
    <source>
        <dbReference type="ARBA" id="ARBA00023163"/>
    </source>
</evidence>
<evidence type="ECO:0000256" key="1">
    <source>
        <dbReference type="ARBA" id="ARBA00023015"/>
    </source>
</evidence>
<keyword evidence="4" id="KW-0472">Membrane</keyword>
<dbReference type="PANTHER" id="PTHR43280:SF10">
    <property type="entry name" value="REGULATORY PROTEIN POCR"/>
    <property type="match status" value="1"/>
</dbReference>
<reference evidence="6 7" key="1">
    <citation type="submission" date="2017-08" db="EMBL/GenBank/DDBJ databases">
        <title>Substantial Increase in Enzyme Production by Combined Drug-Resistance Mutations in Paenibacillus agaridevorans.</title>
        <authorList>
            <person name="Tanaka Y."/>
            <person name="Funane K."/>
            <person name="Hosaka T."/>
            <person name="Shiwa Y."/>
            <person name="Fujita N."/>
            <person name="Miyazaki T."/>
            <person name="Yoshikawa H."/>
            <person name="Murakami K."/>
            <person name="Kasahara K."/>
            <person name="Inaoka T."/>
            <person name="Hiraga Y."/>
            <person name="Ochi K."/>
        </authorList>
    </citation>
    <scope>NUCLEOTIDE SEQUENCE [LARGE SCALE GENOMIC DNA]</scope>
    <source>
        <strain evidence="6 7">T-3040</strain>
    </source>
</reference>
<evidence type="ECO:0000256" key="4">
    <source>
        <dbReference type="SAM" id="Phobius"/>
    </source>
</evidence>
<sequence length="729" mass="84212">MESVAVTHLNYLQQISYSVDYMNENAINLLFHIFLDPKTIALMYQDNNDFDELQRESIRLKQLVEVNPFVHSIYVYNKKRERYLGSWGEMLTLDKPFFDTAITEMLNRQAPTLLPVAREIVNPYNRSVKEQVFTYIFYEFRSSDGGVDGAVILNVKSEYLSNMTDRLKQRSSQNQSEAIVLNTEGELIASSSGNEHKGDEKARRSILDAIGEADMGHLKLDLDGEDYLIIFSRSQPTNWYYVMLQPYSQVLSNLHQIKTITIQVAALVLIMGIAVAVFMSFRIHSPFKQLRNKIINVQGYQAVEHTSQDEIALLDGMISESYRNRRMTKKKEMLRHFVRTGVLSRHVENDDLLIQIDSTQPILIVLCRIDDFHQFSQRFSAKERELMRFALANVVQGHLAKHFSCESVEVSEEQIISIVQVSQDTWESDEREMTGLLAEAQAWCQTHLNFSFTCVVSDVVTDTGEVPALINHLQQLSQYRFVYGRGSLLTEKIAENHRSVDKILANEETELMDALTNGQLEEAKRILDEILKRQKQLKYESAIANVLQLAYSVYNRLSDLEDYGGGDGSHVDWSISLKELLNIETLDEIQVRLEEVFSRITWLVWERKERRSSALADSVISYIYQNYKDPSLCLESIADYLKYSKVYLSKIFRDIHGVSVSEFITDYRIARIMERIGDASNMDALLEEQGITNKKYFYTIFKRKMGVSLREYRNKLVVQPLLEDNNSTK</sequence>
<dbReference type="Gene3D" id="1.10.10.60">
    <property type="entry name" value="Homeodomain-like"/>
    <property type="match status" value="2"/>
</dbReference>
<evidence type="ECO:0000259" key="5">
    <source>
        <dbReference type="PROSITE" id="PS01124"/>
    </source>
</evidence>
<feature type="domain" description="HTH araC/xylS-type" evidence="5">
    <location>
        <begin position="617"/>
        <end position="715"/>
    </location>
</feature>
<dbReference type="PROSITE" id="PS00041">
    <property type="entry name" value="HTH_ARAC_FAMILY_1"/>
    <property type="match status" value="1"/>
</dbReference>